<dbReference type="InterPro" id="IPR036388">
    <property type="entry name" value="WH-like_DNA-bd_sf"/>
</dbReference>
<evidence type="ECO:0000313" key="5">
    <source>
        <dbReference type="Proteomes" id="UP000177515"/>
    </source>
</evidence>
<organism evidence="4 5">
    <name type="scientific">Cupriavidus malaysiensis</name>
    <dbReference type="NCBI Taxonomy" id="367825"/>
    <lineage>
        <taxon>Bacteria</taxon>
        <taxon>Pseudomonadati</taxon>
        <taxon>Pseudomonadota</taxon>
        <taxon>Betaproteobacteria</taxon>
        <taxon>Burkholderiales</taxon>
        <taxon>Burkholderiaceae</taxon>
        <taxon>Cupriavidus</taxon>
    </lineage>
</organism>
<keyword evidence="5" id="KW-1185">Reference proteome</keyword>
<dbReference type="Gene3D" id="1.10.10.10">
    <property type="entry name" value="Winged helix-like DNA-binding domain superfamily/Winged helix DNA-binding domain"/>
    <property type="match status" value="1"/>
</dbReference>
<dbReference type="RefSeq" id="WP_071069678.1">
    <property type="nucleotide sequence ID" value="NZ_CP017754.1"/>
</dbReference>
<dbReference type="Pfam" id="PF07848">
    <property type="entry name" value="PaaX"/>
    <property type="match status" value="1"/>
</dbReference>
<feature type="domain" description="Transcriptional repressor PaaX-like N-terminal" evidence="1">
    <location>
        <begin position="25"/>
        <end position="93"/>
    </location>
</feature>
<dbReference type="Pfam" id="PF20803">
    <property type="entry name" value="PaaX_M"/>
    <property type="match status" value="1"/>
</dbReference>
<reference evidence="4 5" key="1">
    <citation type="submission" date="2016-10" db="EMBL/GenBank/DDBJ databases">
        <title>Complete genome sequences of three Cupriavidus strains isolated from various Malaysian environments.</title>
        <authorList>
            <person name="Abdullah A.A.-A."/>
            <person name="Shafie N.A.H."/>
            <person name="Lau N.S."/>
        </authorList>
    </citation>
    <scope>NUCLEOTIDE SEQUENCE [LARGE SCALE GENOMIC DNA]</scope>
    <source>
        <strain evidence="4 5">USMAA1020</strain>
    </source>
</reference>
<dbReference type="InterPro" id="IPR012906">
    <property type="entry name" value="PaaX-like_N"/>
</dbReference>
<dbReference type="EMBL" id="CP017754">
    <property type="protein sequence ID" value="AOZ06558.1"/>
    <property type="molecule type" value="Genomic_DNA"/>
</dbReference>
<dbReference type="Gene3D" id="3.30.70.2650">
    <property type="match status" value="1"/>
</dbReference>
<name>A0ABN4THX9_9BURK</name>
<sequence length="317" mass="34763">MATRLDIDTVSPQLARLARGLKLGANSMLVTLFGDVVAPRPQALWLGSLIHLAAPFGINDRLVRTATFRLAADDWLSATRLGRRSYYGLSEAGLQRVTHAGKRIYAGEAAQWDGRWTLVLVRGDARATLRQQLKRELLWEGFGAIAPGVFAHPRADASSLREILTAAKALDYVAVMEAASLAAFSLEPLQVLMQQTFRLGDVAAAWQALLRRFSPLLDSAAGLAPVDAFFLRALLLHEYRRVLLRDPDLPEVLLPADWPGRTARMMCRDMYTALLDASEDYLHATVETADGPLQGARRELRKRFGAGTARPAGQPAA</sequence>
<dbReference type="Proteomes" id="UP000177515">
    <property type="component" value="Chromosome 1"/>
</dbReference>
<dbReference type="PIRSF" id="PIRSF020623">
    <property type="entry name" value="PaaX"/>
    <property type="match status" value="1"/>
</dbReference>
<feature type="domain" description="Transcriptional repressor PaaX-like C-terminal" evidence="2">
    <location>
        <begin position="198"/>
        <end position="283"/>
    </location>
</feature>
<evidence type="ECO:0000313" key="4">
    <source>
        <dbReference type="EMBL" id="AOZ06558.1"/>
    </source>
</evidence>
<evidence type="ECO:0000259" key="1">
    <source>
        <dbReference type="Pfam" id="PF07848"/>
    </source>
</evidence>
<dbReference type="InterPro" id="IPR048846">
    <property type="entry name" value="PaaX-like_central"/>
</dbReference>
<feature type="domain" description="Transcriptional repressor PaaX-like central Cas2-like" evidence="3">
    <location>
        <begin position="110"/>
        <end position="180"/>
    </location>
</feature>
<dbReference type="Pfam" id="PF08223">
    <property type="entry name" value="PaaX_C"/>
    <property type="match status" value="1"/>
</dbReference>
<dbReference type="Gene3D" id="1.20.58.1460">
    <property type="match status" value="1"/>
</dbReference>
<dbReference type="PANTHER" id="PTHR30319">
    <property type="entry name" value="PHENYLACETIC ACID REGULATOR-RELATED TRANSCRIPTIONAL REPRESSOR"/>
    <property type="match status" value="1"/>
</dbReference>
<evidence type="ECO:0000259" key="2">
    <source>
        <dbReference type="Pfam" id="PF08223"/>
    </source>
</evidence>
<dbReference type="PANTHER" id="PTHR30319:SF1">
    <property type="entry name" value="TRANSCRIPTIONAL REPRESSOR PAAX"/>
    <property type="match status" value="1"/>
</dbReference>
<proteinExistence type="predicted"/>
<dbReference type="InterPro" id="IPR011965">
    <property type="entry name" value="PaaX_trns_reg"/>
</dbReference>
<dbReference type="NCBIfam" id="TIGR02277">
    <property type="entry name" value="PaaX_trns_reg"/>
    <property type="match status" value="1"/>
</dbReference>
<gene>
    <name evidence="4" type="ORF">BKK80_12575</name>
</gene>
<evidence type="ECO:0000259" key="3">
    <source>
        <dbReference type="Pfam" id="PF20803"/>
    </source>
</evidence>
<dbReference type="InterPro" id="IPR013225">
    <property type="entry name" value="PaaX_C"/>
</dbReference>
<accession>A0ABN4THX9</accession>
<protein>
    <submittedName>
        <fullName evidence="4">Phenylacetic acid degradation operon negative regulatory protein PaaX</fullName>
    </submittedName>
</protein>